<keyword evidence="3" id="KW-1185">Reference proteome</keyword>
<dbReference type="Proteomes" id="UP000541636">
    <property type="component" value="Unassembled WGS sequence"/>
</dbReference>
<name>A0A846ZRG1_9GAMM</name>
<proteinExistence type="predicted"/>
<evidence type="ECO:0000313" key="3">
    <source>
        <dbReference type="Proteomes" id="UP000541636"/>
    </source>
</evidence>
<gene>
    <name evidence="2" type="ORF">HF690_14910</name>
</gene>
<keyword evidence="1" id="KW-1133">Transmembrane helix</keyword>
<dbReference type="AlphaFoldDB" id="A0A846ZRG1"/>
<feature type="transmembrane region" description="Helical" evidence="1">
    <location>
        <begin position="78"/>
        <end position="100"/>
    </location>
</feature>
<evidence type="ECO:0000313" key="2">
    <source>
        <dbReference type="EMBL" id="NKZ40247.1"/>
    </source>
</evidence>
<sequence>MKSIDKLAMGMGALDIANIVWMIVQGMLHGSAFNSFIPDFSRPSPPLFVILHVFTIFVYILILACGITLVLRLSRFAWLNYILFPLRLAFFLPTLFPVFMLAEPLGLVVHPYVNIGLLVATEVACCAFIFYWRRSHRRRSSTGASAPIA</sequence>
<feature type="transmembrane region" description="Helical" evidence="1">
    <location>
        <begin position="48"/>
        <end position="71"/>
    </location>
</feature>
<dbReference type="EMBL" id="JAAZQD010000010">
    <property type="protein sequence ID" value="NKZ40247.1"/>
    <property type="molecule type" value="Genomic_DNA"/>
</dbReference>
<dbReference type="RefSeq" id="WP_168610008.1">
    <property type="nucleotide sequence ID" value="NZ_JAAZQD010000010.1"/>
</dbReference>
<protein>
    <submittedName>
        <fullName evidence="2">Uncharacterized protein</fullName>
    </submittedName>
</protein>
<feature type="transmembrane region" description="Helical" evidence="1">
    <location>
        <begin position="7"/>
        <end position="28"/>
    </location>
</feature>
<feature type="transmembrane region" description="Helical" evidence="1">
    <location>
        <begin position="112"/>
        <end position="132"/>
    </location>
</feature>
<organism evidence="2 3">
    <name type="scientific">Oleiagrimonas citrea</name>
    <dbReference type="NCBI Taxonomy" id="1665687"/>
    <lineage>
        <taxon>Bacteria</taxon>
        <taxon>Pseudomonadati</taxon>
        <taxon>Pseudomonadota</taxon>
        <taxon>Gammaproteobacteria</taxon>
        <taxon>Lysobacterales</taxon>
        <taxon>Rhodanobacteraceae</taxon>
        <taxon>Oleiagrimonas</taxon>
    </lineage>
</organism>
<reference evidence="2 3" key="1">
    <citation type="journal article" date="2017" name="Int. J. Syst. Evol. Microbiol.">
        <title>Oleiagrimonas citrea sp. nov., a marine bacterium isolated from tidal flat sediment and emended description of the genus Oleiagrimonas Fang et al. 2015 and Oleiagrimonas soli.</title>
        <authorList>
            <person name="Yang S.H."/>
            <person name="Seo H.S."/>
            <person name="Seong C.N."/>
            <person name="Kwon K.K."/>
        </authorList>
    </citation>
    <scope>NUCLEOTIDE SEQUENCE [LARGE SCALE GENOMIC DNA]</scope>
    <source>
        <strain evidence="2 3">MEBiC09124</strain>
    </source>
</reference>
<comment type="caution">
    <text evidence="2">The sequence shown here is derived from an EMBL/GenBank/DDBJ whole genome shotgun (WGS) entry which is preliminary data.</text>
</comment>
<evidence type="ECO:0000256" key="1">
    <source>
        <dbReference type="SAM" id="Phobius"/>
    </source>
</evidence>
<keyword evidence="1" id="KW-0812">Transmembrane</keyword>
<accession>A0A846ZRG1</accession>
<keyword evidence="1" id="KW-0472">Membrane</keyword>